<dbReference type="RefSeq" id="XP_013403190.1">
    <property type="nucleotide sequence ID" value="XM_013547736.2"/>
</dbReference>
<accession>A0A1S3IYB6</accession>
<evidence type="ECO:0000313" key="5">
    <source>
        <dbReference type="RefSeq" id="XP_013403190.1"/>
    </source>
</evidence>
<evidence type="ECO:0000313" key="4">
    <source>
        <dbReference type="Proteomes" id="UP000085678"/>
    </source>
</evidence>
<dbReference type="OrthoDB" id="427777at2759"/>
<sequence length="566" mass="63332">MSSPSSVILWVKAEPFNYGALQVAPHPRLSPHNVKKIVPYAKTKGKLGFPQLSYSVWKHIACNKLQLSEDLAWMYFEGYLLLSDMPSGQKVALYNQLAKCKTSADRDKWRAQLTVDTLKFVLLLYIQQLHKINLRTSMVLNEEWPSRSRSPELEGRSTPSSSKALDEHSHLTFVLNHLNELMELLIEPDAYGTAGSDVNLSMEAVEALSFIIAGSIDRSKAVTPIHELALTPQAVKAKSGFSKITGTFSFRMLQSWLRATLTTNPFGIGSCIATGRRLSWPMAAEDKESKGENLGKRGKIATNAHLVPREHIMGNKVIIMSQVCKQTISRSSGTLEMATVKVHRCHFAYLYLLSPIRSVSIEKCRNSTIILGAVDTVVHVNACEQVTVIGACRRFSVSNSTLCTFHLLTPTRPLILGGNDSLILAPYHTHYAKLEDHMATVGLPSVPNVWDQPFCVGPDHHEDHPVWELMPPADFYTFNIPFEMQGNTKAIPYEIPPKYKKAISQREKQIDLWQKTVKEAGLSKEQRKQFQQLVETHFQDWLVESGHKREVDGLAAPADAKKKGTP</sequence>
<dbReference type="KEGG" id="lak:106168608"/>
<dbReference type="GO" id="GO:0031616">
    <property type="term" value="C:spindle pole centrosome"/>
    <property type="evidence" value="ECO:0007669"/>
    <property type="project" value="TreeGrafter"/>
</dbReference>
<name>A0A1S3IYB6_LINAN</name>
<dbReference type="PROSITE" id="PS51329">
    <property type="entry name" value="C_CAP_COFACTOR_C"/>
    <property type="match status" value="1"/>
</dbReference>
<gene>
    <name evidence="5" type="primary">LOC106168608</name>
</gene>
<feature type="domain" description="C-CAP/cofactor C-like" evidence="3">
    <location>
        <begin position="308"/>
        <end position="443"/>
    </location>
</feature>
<dbReference type="PANTHER" id="PTHR16052">
    <property type="entry name" value="TBCC DOMAIN-CONTAINING PROTEIN 1"/>
    <property type="match status" value="1"/>
</dbReference>
<evidence type="ECO:0000256" key="1">
    <source>
        <dbReference type="ARBA" id="ARBA00008848"/>
    </source>
</evidence>
<evidence type="ECO:0000256" key="2">
    <source>
        <dbReference type="SAM" id="MobiDB-lite"/>
    </source>
</evidence>
<dbReference type="InterPro" id="IPR016098">
    <property type="entry name" value="CAP/MinC_C"/>
</dbReference>
<protein>
    <submittedName>
        <fullName evidence="5">TBCC domain-containing protein 1</fullName>
    </submittedName>
</protein>
<dbReference type="InterPro" id="IPR012945">
    <property type="entry name" value="Tubulin-bd_cofactor_C_dom"/>
</dbReference>
<dbReference type="InterPro" id="IPR039589">
    <property type="entry name" value="TBCC1"/>
</dbReference>
<dbReference type="GO" id="GO:0051661">
    <property type="term" value="P:maintenance of centrosome location"/>
    <property type="evidence" value="ECO:0007669"/>
    <property type="project" value="TreeGrafter"/>
</dbReference>
<dbReference type="AlphaFoldDB" id="A0A1S3IYB6"/>
<dbReference type="Pfam" id="PF07986">
    <property type="entry name" value="TBCC"/>
    <property type="match status" value="1"/>
</dbReference>
<comment type="similarity">
    <text evidence="1">Belongs to the TBCC family.</text>
</comment>
<feature type="compositionally biased region" description="Basic and acidic residues" evidence="2">
    <location>
        <begin position="145"/>
        <end position="155"/>
    </location>
</feature>
<dbReference type="InterPro" id="IPR017901">
    <property type="entry name" value="C-CAP_CF_C-like"/>
</dbReference>
<dbReference type="GeneID" id="106168608"/>
<proteinExistence type="inferred from homology"/>
<dbReference type="Gene3D" id="2.160.20.70">
    <property type="match status" value="1"/>
</dbReference>
<dbReference type="Proteomes" id="UP000085678">
    <property type="component" value="Unplaced"/>
</dbReference>
<feature type="region of interest" description="Disordered" evidence="2">
    <location>
        <begin position="145"/>
        <end position="165"/>
    </location>
</feature>
<organism evidence="4 5">
    <name type="scientific">Lingula anatina</name>
    <name type="common">Brachiopod</name>
    <name type="synonym">Lingula unguis</name>
    <dbReference type="NCBI Taxonomy" id="7574"/>
    <lineage>
        <taxon>Eukaryota</taxon>
        <taxon>Metazoa</taxon>
        <taxon>Spiralia</taxon>
        <taxon>Lophotrochozoa</taxon>
        <taxon>Brachiopoda</taxon>
        <taxon>Linguliformea</taxon>
        <taxon>Lingulata</taxon>
        <taxon>Lingulida</taxon>
        <taxon>Linguloidea</taxon>
        <taxon>Lingulidae</taxon>
        <taxon>Lingula</taxon>
    </lineage>
</organism>
<dbReference type="PANTHER" id="PTHR16052:SF0">
    <property type="entry name" value="TBCC DOMAIN-CONTAINING PROTEIN 1"/>
    <property type="match status" value="1"/>
</dbReference>
<reference evidence="5" key="1">
    <citation type="submission" date="2025-08" db="UniProtKB">
        <authorList>
            <consortium name="RefSeq"/>
        </authorList>
    </citation>
    <scope>IDENTIFICATION</scope>
    <source>
        <tissue evidence="5">Gonads</tissue>
    </source>
</reference>
<dbReference type="GO" id="GO:0051684">
    <property type="term" value="P:maintenance of Golgi location"/>
    <property type="evidence" value="ECO:0007669"/>
    <property type="project" value="TreeGrafter"/>
</dbReference>
<keyword evidence="4" id="KW-1185">Reference proteome</keyword>
<dbReference type="STRING" id="7574.A0A1S3IYB6"/>
<evidence type="ECO:0000259" key="3">
    <source>
        <dbReference type="PROSITE" id="PS51329"/>
    </source>
</evidence>
<dbReference type="InParanoid" id="A0A1S3IYB6"/>